<sequence>MVKVGFADFMALCNIDDRENWCGYSVKPDGIYVVVPEDNDYRTPREWKALCHHPAKDLMVPLLTFPCSLNDLRRFVKTSGTNGCIDAFDMAEFVLENAPSSDPKYLDTNRADHPVELAAAIRAWEYAVDLDGDPSCFKMELKEYLRIQGFSAEAINRISTVANPYKRQGAPKRPQPKRK</sequence>
<gene>
    <name evidence="1" type="ordered locus">GM21_0998</name>
</gene>
<dbReference type="KEGG" id="gem:GM21_0998"/>
<protein>
    <submittedName>
        <fullName evidence="1">Uncharacterized protein</fullName>
    </submittedName>
</protein>
<organism evidence="1">
    <name type="scientific">Geobacter sp. (strain M21)</name>
    <dbReference type="NCBI Taxonomy" id="443144"/>
    <lineage>
        <taxon>Bacteria</taxon>
        <taxon>Pseudomonadati</taxon>
        <taxon>Thermodesulfobacteriota</taxon>
        <taxon>Desulfuromonadia</taxon>
        <taxon>Geobacterales</taxon>
        <taxon>Geobacteraceae</taxon>
        <taxon>Geobacter</taxon>
    </lineage>
</organism>
<evidence type="ECO:0000313" key="1">
    <source>
        <dbReference type="EMBL" id="ACT17063.1"/>
    </source>
</evidence>
<dbReference type="AlphaFoldDB" id="C6E2B7"/>
<dbReference type="HOGENOM" id="CLU_1501444_0_0_7"/>
<reference evidence="1" key="1">
    <citation type="submission" date="2009-07" db="EMBL/GenBank/DDBJ databases">
        <title>Complete sequence of Geobacter sp. M21.</title>
        <authorList>
            <consortium name="US DOE Joint Genome Institute"/>
            <person name="Lucas S."/>
            <person name="Copeland A."/>
            <person name="Lapidus A."/>
            <person name="Glavina del Rio T."/>
            <person name="Dalin E."/>
            <person name="Tice H."/>
            <person name="Bruce D."/>
            <person name="Goodwin L."/>
            <person name="Pitluck S."/>
            <person name="Saunders E."/>
            <person name="Brettin T."/>
            <person name="Detter J.C."/>
            <person name="Han C."/>
            <person name="Larimer F."/>
            <person name="Land M."/>
            <person name="Hauser L."/>
            <person name="Kyrpides N."/>
            <person name="Ovchinnikova G."/>
            <person name="Lovley D."/>
        </authorList>
    </citation>
    <scope>NUCLEOTIDE SEQUENCE [LARGE SCALE GENOMIC DNA]</scope>
    <source>
        <strain evidence="1">M21</strain>
    </source>
</reference>
<dbReference type="EMBL" id="CP001661">
    <property type="protein sequence ID" value="ACT17063.1"/>
    <property type="molecule type" value="Genomic_DNA"/>
</dbReference>
<proteinExistence type="predicted"/>
<accession>C6E2B7</accession>
<dbReference type="OrthoDB" id="241502at68525"/>
<name>C6E2B7_GEOSM</name>